<keyword evidence="3" id="KW-1185">Reference proteome</keyword>
<organism evidence="2 3">
    <name type="scientific">Giesbergeria anulus</name>
    <dbReference type="NCBI Taxonomy" id="180197"/>
    <lineage>
        <taxon>Bacteria</taxon>
        <taxon>Pseudomonadati</taxon>
        <taxon>Pseudomonadota</taxon>
        <taxon>Betaproteobacteria</taxon>
        <taxon>Burkholderiales</taxon>
        <taxon>Comamonadaceae</taxon>
        <taxon>Giesbergeria</taxon>
    </lineage>
</organism>
<evidence type="ECO:0000313" key="2">
    <source>
        <dbReference type="EMBL" id="SEQ61987.1"/>
    </source>
</evidence>
<sequence length="903" mass="99305">MCSRAVRRDFQPPLARVVDVGATDKFRLSCKSSMCSDTDSIPPNSVLPSFHTGRFLETLTAAALALPGIAWHEPVQAKDDQFTVQGSHLREQGRDAVGAWNATPLKVDTLQAQGWITLGENIDLGIRATQDTWSGATPVATAPSSARSNRPVQTGLPGQLITVGASPMVTGRVLVDHQLRPLAVDAMTGQVTGLLDQPVHTYSSASPETRRQLDLDLRTRSNTDVHQVGLGLSQERDYASGTVRGSHSWSLGEDQQTTFTAALQFTHQRVNATLDHDATPYLNTTAWRNSIRSNGSYSVLQEQRNDTGASLGIVQVMNATSVLQANIGVINQQGYLSNPYKAVSALFIDPVALSHSSGPVPANLQALMEKRPSHRRQWQFGLQWLRYIENTDAALRLNWHHSRDNWAVRSHSLEGQWAQPFSDGWQITPRLRYYTQTAAQFYTPWLVSRQAYRSVAFGGDGQPIVTSFNPALLPTHYSSDTRLAGFGNLSFGLGVSRQLGKGVHWYAGLDWTHQSGKLKAGGGGLGSFADLRWMVAYMGLTVRLDDPLDARHNNPSDKPAHHTSLDAHSHTHTHTHTHTDVAMPPGVHFGHWMEPGQWRMGHQMQVVHQGPRLLNAGGASISDTQLQAQGCGSIPCLQRPESMRMNMHMLEFMTGISEQLNIMVMSHYMDMAMSSRRIGSSIATLEQPQIHEGRHETGGLGDTHIYAVVKGSSSLQSLNTWAVGLSAPTGASGLRMRRTHQVDPPLVDYSMQLGSGTWDLLVASTWSWTHGPWGWGAQIHGAQRLQSSNAQGYALGNTLQLNAWVTRQIIPSLTLTGRWQHTRQGAIQGKYADVKVTTSPTDNPINYGGRLNQLGLGAVYKISSGIWQGSEFHLEWMQPLRNTYNGVQLEHRTGLALGWAYHF</sequence>
<dbReference type="AlphaFoldDB" id="A0A1H9HI53"/>
<reference evidence="2 3" key="1">
    <citation type="submission" date="2016-10" db="EMBL/GenBank/DDBJ databases">
        <authorList>
            <person name="de Groot N.N."/>
        </authorList>
    </citation>
    <scope>NUCLEOTIDE SEQUENCE [LARGE SCALE GENOMIC DNA]</scope>
    <source>
        <strain evidence="2 3">ATCC 35958</strain>
    </source>
</reference>
<protein>
    <submittedName>
        <fullName evidence="2">Uncharacterized protein</fullName>
    </submittedName>
</protein>
<dbReference type="OrthoDB" id="5450709at2"/>
<evidence type="ECO:0000313" key="3">
    <source>
        <dbReference type="Proteomes" id="UP000199766"/>
    </source>
</evidence>
<accession>A0A1H9HI53</accession>
<dbReference type="EMBL" id="FOGD01000002">
    <property type="protein sequence ID" value="SEQ61987.1"/>
    <property type="molecule type" value="Genomic_DNA"/>
</dbReference>
<dbReference type="Proteomes" id="UP000199766">
    <property type="component" value="Unassembled WGS sequence"/>
</dbReference>
<evidence type="ECO:0000256" key="1">
    <source>
        <dbReference type="SAM" id="MobiDB-lite"/>
    </source>
</evidence>
<proteinExistence type="predicted"/>
<name>A0A1H9HI53_9BURK</name>
<feature type="compositionally biased region" description="Basic and acidic residues" evidence="1">
    <location>
        <begin position="549"/>
        <end position="569"/>
    </location>
</feature>
<dbReference type="STRING" id="180197.SAMN02982919_00817"/>
<dbReference type="InterPro" id="IPR021953">
    <property type="entry name" value="DUF3570"/>
</dbReference>
<gene>
    <name evidence="2" type="ORF">SAMN02982919_00817</name>
</gene>
<feature type="region of interest" description="Disordered" evidence="1">
    <location>
        <begin position="549"/>
        <end position="578"/>
    </location>
</feature>
<dbReference type="Pfam" id="PF12094">
    <property type="entry name" value="DUF3570"/>
    <property type="match status" value="1"/>
</dbReference>